<keyword evidence="10" id="KW-1185">Reference proteome</keyword>
<gene>
    <name evidence="9" type="ORF">HS088_TW20G00250</name>
</gene>
<dbReference type="OrthoDB" id="1430376at2759"/>
<comment type="subcellular location">
    <subcellularLocation>
        <location evidence="1">Secreted</location>
        <location evidence="1">Extracellular space</location>
        <location evidence="1">Apoplast</location>
    </subcellularLocation>
</comment>
<dbReference type="Gene3D" id="1.20.140.40">
    <property type="entry name" value="Invertase/pectin methylesterase inhibitor family protein"/>
    <property type="match status" value="1"/>
</dbReference>
<dbReference type="Proteomes" id="UP000593562">
    <property type="component" value="Unassembled WGS sequence"/>
</dbReference>
<evidence type="ECO:0000256" key="3">
    <source>
        <dbReference type="ARBA" id="ARBA00022525"/>
    </source>
</evidence>
<dbReference type="CDD" id="cd15798">
    <property type="entry name" value="PMEI-like_3"/>
    <property type="match status" value="1"/>
</dbReference>
<keyword evidence="5" id="KW-1015">Disulfide bond</keyword>
<dbReference type="EMBL" id="JAAARO010000020">
    <property type="protein sequence ID" value="KAF5729884.1"/>
    <property type="molecule type" value="Genomic_DNA"/>
</dbReference>
<name>A0A7J7C6W5_TRIWF</name>
<dbReference type="InParanoid" id="A0A7J7C6W5"/>
<evidence type="ECO:0000259" key="8">
    <source>
        <dbReference type="SMART" id="SM00856"/>
    </source>
</evidence>
<evidence type="ECO:0000256" key="4">
    <source>
        <dbReference type="ARBA" id="ARBA00022729"/>
    </source>
</evidence>
<feature type="signal peptide" evidence="7">
    <location>
        <begin position="1"/>
        <end position="25"/>
    </location>
</feature>
<sequence>MEGSFAVYAVPTLLFLAQLLCFTNGFPIYEEQNKEYIKTSCTNTTYPRLCYKSLSTYASKINGDPKLLATTALNVTYISTQSTSKLMKRISRIHNLRPRVAAAVADCVEVLGDSVDELQRSIEEMGRAGGGPSFGIVMNDIETWVSAALTDDDTCMDGFGGKAMKGRVKMLVRKNILRVSRLTSNALALVNNYASSQAALA</sequence>
<dbReference type="InterPro" id="IPR035513">
    <property type="entry name" value="Invertase/methylesterase_inhib"/>
</dbReference>
<dbReference type="InterPro" id="IPR051955">
    <property type="entry name" value="PME_Inhibitor"/>
</dbReference>
<dbReference type="PANTHER" id="PTHR31080">
    <property type="entry name" value="PECTINESTERASE INHIBITOR-LIKE"/>
    <property type="match status" value="1"/>
</dbReference>
<dbReference type="GO" id="GO:0048046">
    <property type="term" value="C:apoplast"/>
    <property type="evidence" value="ECO:0007669"/>
    <property type="project" value="UniProtKB-SubCell"/>
</dbReference>
<evidence type="ECO:0000313" key="10">
    <source>
        <dbReference type="Proteomes" id="UP000593562"/>
    </source>
</evidence>
<evidence type="ECO:0000313" key="9">
    <source>
        <dbReference type="EMBL" id="KAF5729884.1"/>
    </source>
</evidence>
<feature type="domain" description="Pectinesterase inhibitor" evidence="8">
    <location>
        <begin position="32"/>
        <end position="189"/>
    </location>
</feature>
<accession>A0A7J7C6W5</accession>
<dbReference type="InterPro" id="IPR006501">
    <property type="entry name" value="Pectinesterase_inhib_dom"/>
</dbReference>
<dbReference type="Pfam" id="PF04043">
    <property type="entry name" value="PMEI"/>
    <property type="match status" value="1"/>
</dbReference>
<evidence type="ECO:0000256" key="1">
    <source>
        <dbReference type="ARBA" id="ARBA00004271"/>
    </source>
</evidence>
<dbReference type="PANTHER" id="PTHR31080:SF118">
    <property type="entry name" value="PECTINESTERASE INHIBITOR 10"/>
    <property type="match status" value="1"/>
</dbReference>
<dbReference type="SMART" id="SM00856">
    <property type="entry name" value="PMEI"/>
    <property type="match status" value="1"/>
</dbReference>
<evidence type="ECO:0000256" key="6">
    <source>
        <dbReference type="ARBA" id="ARBA00038471"/>
    </source>
</evidence>
<comment type="similarity">
    <text evidence="6">Belongs to the PMEI family.</text>
</comment>
<keyword evidence="3" id="KW-0964">Secreted</keyword>
<dbReference type="SUPFAM" id="SSF101148">
    <property type="entry name" value="Plant invertase/pectin methylesterase inhibitor"/>
    <property type="match status" value="1"/>
</dbReference>
<evidence type="ECO:0000256" key="2">
    <source>
        <dbReference type="ARBA" id="ARBA00022523"/>
    </source>
</evidence>
<protein>
    <submittedName>
        <fullName evidence="9">Putative Plant invertase/pectin methylesterase inhibitor superfamily protein</fullName>
    </submittedName>
</protein>
<proteinExistence type="inferred from homology"/>
<reference evidence="9 10" key="1">
    <citation type="journal article" date="2020" name="Nat. Commun.">
        <title>Genome of Tripterygium wilfordii and identification of cytochrome P450 involved in triptolide biosynthesis.</title>
        <authorList>
            <person name="Tu L."/>
            <person name="Su P."/>
            <person name="Zhang Z."/>
            <person name="Gao L."/>
            <person name="Wang J."/>
            <person name="Hu T."/>
            <person name="Zhou J."/>
            <person name="Zhang Y."/>
            <person name="Zhao Y."/>
            <person name="Liu Y."/>
            <person name="Song Y."/>
            <person name="Tong Y."/>
            <person name="Lu Y."/>
            <person name="Yang J."/>
            <person name="Xu C."/>
            <person name="Jia M."/>
            <person name="Peters R.J."/>
            <person name="Huang L."/>
            <person name="Gao W."/>
        </authorList>
    </citation>
    <scope>NUCLEOTIDE SEQUENCE [LARGE SCALE GENOMIC DNA]</scope>
    <source>
        <strain evidence="10">cv. XIE 37</strain>
        <tissue evidence="9">Leaf</tissue>
    </source>
</reference>
<keyword evidence="2" id="KW-0052">Apoplast</keyword>
<dbReference type="FunFam" id="1.20.140.40:FF:000006">
    <property type="entry name" value="Pectinesterase inhibitor 3"/>
    <property type="match status" value="1"/>
</dbReference>
<evidence type="ECO:0000256" key="7">
    <source>
        <dbReference type="SAM" id="SignalP"/>
    </source>
</evidence>
<dbReference type="NCBIfam" id="TIGR01614">
    <property type="entry name" value="PME_inhib"/>
    <property type="match status" value="1"/>
</dbReference>
<keyword evidence="4 7" id="KW-0732">Signal</keyword>
<comment type="caution">
    <text evidence="9">The sequence shown here is derived from an EMBL/GenBank/DDBJ whole genome shotgun (WGS) entry which is preliminary data.</text>
</comment>
<organism evidence="9 10">
    <name type="scientific">Tripterygium wilfordii</name>
    <name type="common">Thunder God vine</name>
    <dbReference type="NCBI Taxonomy" id="458696"/>
    <lineage>
        <taxon>Eukaryota</taxon>
        <taxon>Viridiplantae</taxon>
        <taxon>Streptophyta</taxon>
        <taxon>Embryophyta</taxon>
        <taxon>Tracheophyta</taxon>
        <taxon>Spermatophyta</taxon>
        <taxon>Magnoliopsida</taxon>
        <taxon>eudicotyledons</taxon>
        <taxon>Gunneridae</taxon>
        <taxon>Pentapetalae</taxon>
        <taxon>rosids</taxon>
        <taxon>fabids</taxon>
        <taxon>Celastrales</taxon>
        <taxon>Celastraceae</taxon>
        <taxon>Tripterygium</taxon>
    </lineage>
</organism>
<feature type="chain" id="PRO_5029630147" evidence="7">
    <location>
        <begin position="26"/>
        <end position="201"/>
    </location>
</feature>
<dbReference type="GO" id="GO:0004857">
    <property type="term" value="F:enzyme inhibitor activity"/>
    <property type="evidence" value="ECO:0007669"/>
    <property type="project" value="InterPro"/>
</dbReference>
<dbReference type="AlphaFoldDB" id="A0A7J7C6W5"/>
<evidence type="ECO:0000256" key="5">
    <source>
        <dbReference type="ARBA" id="ARBA00023157"/>
    </source>
</evidence>